<dbReference type="CDD" id="cd04781">
    <property type="entry name" value="HTH_MerR-like_sg6"/>
    <property type="match status" value="1"/>
</dbReference>
<dbReference type="Gene3D" id="1.10.1660.10">
    <property type="match status" value="1"/>
</dbReference>
<feature type="domain" description="HTH merR-type" evidence="2">
    <location>
        <begin position="1"/>
        <end position="71"/>
    </location>
</feature>
<dbReference type="PROSITE" id="PS50937">
    <property type="entry name" value="HTH_MERR_2"/>
    <property type="match status" value="1"/>
</dbReference>
<protein>
    <submittedName>
        <fullName evidence="3">Redox-sensitive transcriptional activator SoxR</fullName>
    </submittedName>
</protein>
<organism evidence="3 4">
    <name type="scientific">Falsiruegeria mediterranea M17</name>
    <dbReference type="NCBI Taxonomy" id="1200281"/>
    <lineage>
        <taxon>Bacteria</taxon>
        <taxon>Pseudomonadati</taxon>
        <taxon>Pseudomonadota</taxon>
        <taxon>Alphaproteobacteria</taxon>
        <taxon>Rhodobacterales</taxon>
        <taxon>Roseobacteraceae</taxon>
        <taxon>Falsiruegeria</taxon>
    </lineage>
</organism>
<keyword evidence="4" id="KW-1185">Reference proteome</keyword>
<dbReference type="AlphaFoldDB" id="A0A2R8CE98"/>
<dbReference type="PANTHER" id="PTHR30204:SF97">
    <property type="entry name" value="MERR FAMILY REGULATORY PROTEIN"/>
    <property type="match status" value="1"/>
</dbReference>
<dbReference type="OrthoDB" id="9802944at2"/>
<keyword evidence="1" id="KW-0238">DNA-binding</keyword>
<accession>A0A2R8CE98</accession>
<sequence>MFRLDISEVARHSGFPPSTLRFYEKRGLITSDGRRGLRRQYDDGVLIRLALIALGQRAGFSLDDIAALLRPQGGKLDLSRADLRNQANTLRTQAQELQATADLLDHIAACSAPSHLECPRFLALMKDPRITRKAV</sequence>
<gene>
    <name evidence="3" type="primary">soxR_2</name>
    <name evidence="3" type="ORF">TRM7615_04290</name>
</gene>
<dbReference type="Proteomes" id="UP000244898">
    <property type="component" value="Unassembled WGS sequence"/>
</dbReference>
<evidence type="ECO:0000256" key="1">
    <source>
        <dbReference type="ARBA" id="ARBA00023125"/>
    </source>
</evidence>
<dbReference type="SUPFAM" id="SSF46955">
    <property type="entry name" value="Putative DNA-binding domain"/>
    <property type="match status" value="1"/>
</dbReference>
<dbReference type="SMART" id="SM00422">
    <property type="entry name" value="HTH_MERR"/>
    <property type="match status" value="1"/>
</dbReference>
<reference evidence="4" key="1">
    <citation type="submission" date="2018-03" db="EMBL/GenBank/DDBJ databases">
        <authorList>
            <person name="Rodrigo-Torres L."/>
            <person name="Arahal R. D."/>
            <person name="Lucena T."/>
        </authorList>
    </citation>
    <scope>NUCLEOTIDE SEQUENCE [LARGE SCALE GENOMIC DNA]</scope>
    <source>
        <strain evidence="4">CECT 7615</strain>
    </source>
</reference>
<dbReference type="PRINTS" id="PR00040">
    <property type="entry name" value="HTHMERR"/>
</dbReference>
<dbReference type="PANTHER" id="PTHR30204">
    <property type="entry name" value="REDOX-CYCLING DRUG-SENSING TRANSCRIPTIONAL ACTIVATOR SOXR"/>
    <property type="match status" value="1"/>
</dbReference>
<dbReference type="GO" id="GO:0003700">
    <property type="term" value="F:DNA-binding transcription factor activity"/>
    <property type="evidence" value="ECO:0007669"/>
    <property type="project" value="InterPro"/>
</dbReference>
<proteinExistence type="predicted"/>
<evidence type="ECO:0000313" key="3">
    <source>
        <dbReference type="EMBL" id="SPJ30756.1"/>
    </source>
</evidence>
<dbReference type="InterPro" id="IPR009061">
    <property type="entry name" value="DNA-bd_dom_put_sf"/>
</dbReference>
<dbReference type="Pfam" id="PF13411">
    <property type="entry name" value="MerR_1"/>
    <property type="match status" value="1"/>
</dbReference>
<dbReference type="InterPro" id="IPR000551">
    <property type="entry name" value="MerR-type_HTH_dom"/>
</dbReference>
<dbReference type="EMBL" id="ONZG01000013">
    <property type="protein sequence ID" value="SPJ30756.1"/>
    <property type="molecule type" value="Genomic_DNA"/>
</dbReference>
<dbReference type="InterPro" id="IPR047057">
    <property type="entry name" value="MerR_fam"/>
</dbReference>
<dbReference type="RefSeq" id="WP_108791538.1">
    <property type="nucleotide sequence ID" value="NZ_ONZG01000013.1"/>
</dbReference>
<evidence type="ECO:0000313" key="4">
    <source>
        <dbReference type="Proteomes" id="UP000244898"/>
    </source>
</evidence>
<evidence type="ECO:0000259" key="2">
    <source>
        <dbReference type="PROSITE" id="PS50937"/>
    </source>
</evidence>
<dbReference type="GO" id="GO:0003677">
    <property type="term" value="F:DNA binding"/>
    <property type="evidence" value="ECO:0007669"/>
    <property type="project" value="UniProtKB-KW"/>
</dbReference>
<name>A0A2R8CE98_9RHOB</name>